<reference evidence="2 3" key="1">
    <citation type="journal article" date="2011" name="Cell">
        <title>Insight into structure and assembly of the nuclear pore complex by utilizing the genome of a eukaryotic thermophile.</title>
        <authorList>
            <person name="Amlacher S."/>
            <person name="Sarges P."/>
            <person name="Flemming D."/>
            <person name="van Noort V."/>
            <person name="Kunze R."/>
            <person name="Devos D.P."/>
            <person name="Arumugam M."/>
            <person name="Bork P."/>
            <person name="Hurt E."/>
        </authorList>
    </citation>
    <scope>NUCLEOTIDE SEQUENCE [LARGE SCALE GENOMIC DNA]</scope>
    <source>
        <strain evidence="3">DSM 1495 / CBS 144.50 / IMI 039719</strain>
    </source>
</reference>
<dbReference type="EMBL" id="GL988040">
    <property type="protein sequence ID" value="EGS22497.1"/>
    <property type="molecule type" value="Genomic_DNA"/>
</dbReference>
<proteinExistence type="predicted"/>
<keyword evidence="3" id="KW-1185">Reference proteome</keyword>
<dbReference type="Proteomes" id="UP000008066">
    <property type="component" value="Unassembled WGS sequence"/>
</dbReference>
<evidence type="ECO:0000313" key="2">
    <source>
        <dbReference type="EMBL" id="EGS22497.1"/>
    </source>
</evidence>
<evidence type="ECO:0000256" key="1">
    <source>
        <dbReference type="SAM" id="MobiDB-lite"/>
    </source>
</evidence>
<dbReference type="HOGENOM" id="CLU_164943_0_0_1"/>
<gene>
    <name evidence="2" type="ORF">CTHT_0020410</name>
</gene>
<accession>G0S3B4</accession>
<sequence>MSQVSRKGPLLIFAAVAGGLLYATYGGRQQPRPLARGSGAPGISEALESAAGTGGTRARGLDEPVGPPGSDIKDAHIGTSSTDAPSKRSAGKEERGP</sequence>
<dbReference type="OMA" id="GIFWWQT"/>
<protein>
    <submittedName>
        <fullName evidence="2">Uncharacterized protein</fullName>
    </submittedName>
</protein>
<name>G0S3B4_CHATD</name>
<feature type="region of interest" description="Disordered" evidence="1">
    <location>
        <begin position="27"/>
        <end position="97"/>
    </location>
</feature>
<organism evidence="3">
    <name type="scientific">Chaetomium thermophilum (strain DSM 1495 / CBS 144.50 / IMI 039719)</name>
    <name type="common">Thermochaetoides thermophila</name>
    <dbReference type="NCBI Taxonomy" id="759272"/>
    <lineage>
        <taxon>Eukaryota</taxon>
        <taxon>Fungi</taxon>
        <taxon>Dikarya</taxon>
        <taxon>Ascomycota</taxon>
        <taxon>Pezizomycotina</taxon>
        <taxon>Sordariomycetes</taxon>
        <taxon>Sordariomycetidae</taxon>
        <taxon>Sordariales</taxon>
        <taxon>Chaetomiaceae</taxon>
        <taxon>Thermochaetoides</taxon>
    </lineage>
</organism>
<dbReference type="GeneID" id="18256079"/>
<dbReference type="AlphaFoldDB" id="G0S3B4"/>
<dbReference type="OrthoDB" id="4561045at2759"/>
<evidence type="ECO:0000313" key="3">
    <source>
        <dbReference type="Proteomes" id="UP000008066"/>
    </source>
</evidence>
<dbReference type="RefSeq" id="XP_006692516.1">
    <property type="nucleotide sequence ID" value="XM_006692453.1"/>
</dbReference>
<dbReference type="KEGG" id="cthr:CTHT_0020410"/>